<keyword evidence="5" id="KW-0833">Ubl conjugation pathway</keyword>
<feature type="domain" description="USP" evidence="8">
    <location>
        <begin position="109"/>
        <end position="403"/>
    </location>
</feature>
<dbReference type="InterPro" id="IPR038765">
    <property type="entry name" value="Papain-like_cys_pep_sf"/>
</dbReference>
<dbReference type="PANTHER" id="PTHR24006">
    <property type="entry name" value="UBIQUITIN CARBOXYL-TERMINAL HYDROLASE"/>
    <property type="match status" value="1"/>
</dbReference>
<dbReference type="Gene3D" id="3.90.70.10">
    <property type="entry name" value="Cysteine proteinases"/>
    <property type="match status" value="1"/>
</dbReference>
<accession>A0A8H7ELQ4</accession>
<dbReference type="AlphaFoldDB" id="A0A8H7ELQ4"/>
<sequence>MANSHQKENTSKILKGGNVVQKNTVDSLLNRAIKFRKSRYVDEKLESFKRQYAPVNATNDSNKRPITASTGDTEELSGMDANGFLLPSKTLFAKNKLNPAWTTIRPVGSGLQNLGKGSALNAVLQTLSYTPALANYILEQRHGSNCAVSGYCFVCALEDHVRRCLMAKEDVVAPREFVGKLKKMTNGSTNDAYDVWRYFLDQIQHFLLMEKGSSDRRIQETTALYQIFGGYLQKNMACDACKKSNSDYSAFLHLSLDITRSNHIDKSLMQITRKETANIPCQSCEKSISNSIQQKIYKLPMVLVIHLERFSEDGAKNGKSVKFEETLNIEKHVAEGENRNLRSIYHLYAIIVHQGASRHSGNYVAYVKSANGIWYCMDNESVQQVSLKRVMNQQAHMLFYTQPPLPRKPEPVPTKAPEDIDVLKTMIELETTTASVEEVVETDEEEISLSQEVDEEGSKLEAAMQAAAAKPKVDNEQAIVVQHNETMESKRSKLDRLIEHETTHGRSIQAKEALLAKSGNGQFFEEVGRWDEDVGDAIEDKRKEVLKQVKSKRKKVDSYDLDYDRGKVKKVKKKQMDKFGKPNMFQVAADVQNMK</sequence>
<comment type="caution">
    <text evidence="9">The sequence shown here is derived from an EMBL/GenBank/DDBJ whole genome shotgun (WGS) entry which is preliminary data.</text>
</comment>
<evidence type="ECO:0000259" key="8">
    <source>
        <dbReference type="PROSITE" id="PS50235"/>
    </source>
</evidence>
<dbReference type="GO" id="GO:0004843">
    <property type="term" value="F:cysteine-type deubiquitinase activity"/>
    <property type="evidence" value="ECO:0007669"/>
    <property type="project" value="UniProtKB-EC"/>
</dbReference>
<dbReference type="GO" id="GO:0006508">
    <property type="term" value="P:proteolysis"/>
    <property type="evidence" value="ECO:0007669"/>
    <property type="project" value="UniProtKB-KW"/>
</dbReference>
<dbReference type="Pfam" id="PF00443">
    <property type="entry name" value="UCH"/>
    <property type="match status" value="1"/>
</dbReference>
<dbReference type="Proteomes" id="UP000605846">
    <property type="component" value="Unassembled WGS sequence"/>
</dbReference>
<dbReference type="InterPro" id="IPR028889">
    <property type="entry name" value="USP"/>
</dbReference>
<organism evidence="9 10">
    <name type="scientific">Apophysomyces ossiformis</name>
    <dbReference type="NCBI Taxonomy" id="679940"/>
    <lineage>
        <taxon>Eukaryota</taxon>
        <taxon>Fungi</taxon>
        <taxon>Fungi incertae sedis</taxon>
        <taxon>Mucoromycota</taxon>
        <taxon>Mucoromycotina</taxon>
        <taxon>Mucoromycetes</taxon>
        <taxon>Mucorales</taxon>
        <taxon>Mucorineae</taxon>
        <taxon>Mucoraceae</taxon>
        <taxon>Apophysomyces</taxon>
    </lineage>
</organism>
<evidence type="ECO:0000256" key="1">
    <source>
        <dbReference type="ARBA" id="ARBA00000707"/>
    </source>
</evidence>
<protein>
    <recommendedName>
        <fullName evidence="3">ubiquitinyl hydrolase 1</fullName>
        <ecNumber evidence="3">3.4.19.12</ecNumber>
    </recommendedName>
</protein>
<keyword evidence="7" id="KW-0788">Thiol protease</keyword>
<evidence type="ECO:0000256" key="4">
    <source>
        <dbReference type="ARBA" id="ARBA00022670"/>
    </source>
</evidence>
<dbReference type="EC" id="3.4.19.12" evidence="3"/>
<evidence type="ECO:0000256" key="6">
    <source>
        <dbReference type="ARBA" id="ARBA00022801"/>
    </source>
</evidence>
<dbReference type="EMBL" id="JABAYA010000227">
    <property type="protein sequence ID" value="KAF7721892.1"/>
    <property type="molecule type" value="Genomic_DNA"/>
</dbReference>
<evidence type="ECO:0000256" key="3">
    <source>
        <dbReference type="ARBA" id="ARBA00012759"/>
    </source>
</evidence>
<dbReference type="InterPro" id="IPR050164">
    <property type="entry name" value="Peptidase_C19"/>
</dbReference>
<evidence type="ECO:0000256" key="2">
    <source>
        <dbReference type="ARBA" id="ARBA00009085"/>
    </source>
</evidence>
<name>A0A8H7ELQ4_9FUNG</name>
<evidence type="ECO:0000256" key="7">
    <source>
        <dbReference type="ARBA" id="ARBA00022807"/>
    </source>
</evidence>
<gene>
    <name evidence="9" type="primary">USP36_1</name>
    <name evidence="9" type="ORF">EC973_003960</name>
</gene>
<comment type="catalytic activity">
    <reaction evidence="1">
        <text>Thiol-dependent hydrolysis of ester, thioester, amide, peptide and isopeptide bonds formed by the C-terminal Gly of ubiquitin (a 76-residue protein attached to proteins as an intracellular targeting signal).</text>
        <dbReference type="EC" id="3.4.19.12"/>
    </reaction>
</comment>
<dbReference type="PROSITE" id="PS50235">
    <property type="entry name" value="USP_3"/>
    <property type="match status" value="1"/>
</dbReference>
<dbReference type="SUPFAM" id="SSF54001">
    <property type="entry name" value="Cysteine proteinases"/>
    <property type="match status" value="1"/>
</dbReference>
<dbReference type="OrthoDB" id="420187at2759"/>
<dbReference type="PANTHER" id="PTHR24006:SF758">
    <property type="entry name" value="UBIQUITIN CARBOXYL-TERMINAL HYDROLASE 36"/>
    <property type="match status" value="1"/>
</dbReference>
<evidence type="ECO:0000313" key="9">
    <source>
        <dbReference type="EMBL" id="KAF7721892.1"/>
    </source>
</evidence>
<evidence type="ECO:0000256" key="5">
    <source>
        <dbReference type="ARBA" id="ARBA00022786"/>
    </source>
</evidence>
<comment type="similarity">
    <text evidence="2">Belongs to the peptidase C19 family.</text>
</comment>
<dbReference type="InterPro" id="IPR001394">
    <property type="entry name" value="Peptidase_C19_UCH"/>
</dbReference>
<evidence type="ECO:0000313" key="10">
    <source>
        <dbReference type="Proteomes" id="UP000605846"/>
    </source>
</evidence>
<keyword evidence="10" id="KW-1185">Reference proteome</keyword>
<dbReference type="GO" id="GO:0005829">
    <property type="term" value="C:cytosol"/>
    <property type="evidence" value="ECO:0007669"/>
    <property type="project" value="TreeGrafter"/>
</dbReference>
<keyword evidence="6 9" id="KW-0378">Hydrolase</keyword>
<dbReference type="GO" id="GO:0005634">
    <property type="term" value="C:nucleus"/>
    <property type="evidence" value="ECO:0007669"/>
    <property type="project" value="TreeGrafter"/>
</dbReference>
<reference evidence="9" key="1">
    <citation type="submission" date="2020-01" db="EMBL/GenBank/DDBJ databases">
        <title>Genome Sequencing of Three Apophysomyces-Like Fungal Strains Confirms a Novel Fungal Genus in the Mucoromycota with divergent Burkholderia-like Endosymbiotic Bacteria.</title>
        <authorList>
            <person name="Stajich J.E."/>
            <person name="Macias A.M."/>
            <person name="Carter-House D."/>
            <person name="Lovett B."/>
            <person name="Kasson L.R."/>
            <person name="Berry K."/>
            <person name="Grigoriev I."/>
            <person name="Chang Y."/>
            <person name="Spatafora J."/>
            <person name="Kasson M.T."/>
        </authorList>
    </citation>
    <scope>NUCLEOTIDE SEQUENCE</scope>
    <source>
        <strain evidence="9">NRRL A-21654</strain>
    </source>
</reference>
<keyword evidence="4" id="KW-0645">Protease</keyword>
<proteinExistence type="inferred from homology"/>
<dbReference type="GO" id="GO:0016579">
    <property type="term" value="P:protein deubiquitination"/>
    <property type="evidence" value="ECO:0007669"/>
    <property type="project" value="InterPro"/>
</dbReference>